<evidence type="ECO:0000256" key="4">
    <source>
        <dbReference type="ARBA" id="ARBA00023239"/>
    </source>
</evidence>
<dbReference type="SUPFAM" id="SSF51316">
    <property type="entry name" value="Mss4-like"/>
    <property type="match status" value="1"/>
</dbReference>
<dbReference type="InterPro" id="IPR006913">
    <property type="entry name" value="CENP-V/GFA"/>
</dbReference>
<organism evidence="6 7">
    <name type="scientific">Roseibium porphyridii</name>
    <dbReference type="NCBI Taxonomy" id="2866279"/>
    <lineage>
        <taxon>Bacteria</taxon>
        <taxon>Pseudomonadati</taxon>
        <taxon>Pseudomonadota</taxon>
        <taxon>Alphaproteobacteria</taxon>
        <taxon>Hyphomicrobiales</taxon>
        <taxon>Stappiaceae</taxon>
        <taxon>Roseibium</taxon>
    </lineage>
</organism>
<dbReference type="RefSeq" id="WP_265681527.1">
    <property type="nucleotide sequence ID" value="NZ_CP120863.1"/>
</dbReference>
<dbReference type="Pfam" id="PF04828">
    <property type="entry name" value="GFA"/>
    <property type="match status" value="1"/>
</dbReference>
<keyword evidence="7" id="KW-1185">Reference proteome</keyword>
<evidence type="ECO:0000259" key="5">
    <source>
        <dbReference type="PROSITE" id="PS51891"/>
    </source>
</evidence>
<dbReference type="PANTHER" id="PTHR33337:SF44">
    <property type="entry name" value="DUF636 DOMAIN PROTEIN (AFU_ORTHOLOGUE AFUA_1G09754)"/>
    <property type="match status" value="1"/>
</dbReference>
<evidence type="ECO:0000313" key="7">
    <source>
        <dbReference type="Proteomes" id="UP001209803"/>
    </source>
</evidence>
<gene>
    <name evidence="6" type="ORF">K1718_16400</name>
</gene>
<keyword evidence="4" id="KW-0456">Lyase</keyword>
<comment type="similarity">
    <text evidence="1">Belongs to the Gfa family.</text>
</comment>
<protein>
    <submittedName>
        <fullName evidence="6">GFA family protein</fullName>
    </submittedName>
</protein>
<dbReference type="EMBL" id="CP120863">
    <property type="protein sequence ID" value="WFE87740.1"/>
    <property type="molecule type" value="Genomic_DNA"/>
</dbReference>
<proteinExistence type="inferred from homology"/>
<name>A0ABY8F328_9HYPH</name>
<dbReference type="PROSITE" id="PS51891">
    <property type="entry name" value="CENP_V_GFA"/>
    <property type="match status" value="1"/>
</dbReference>
<keyword evidence="3" id="KW-0862">Zinc</keyword>
<reference evidence="6 7" key="1">
    <citation type="submission" date="2023-03" db="EMBL/GenBank/DDBJ databases">
        <title>Roseibium porphyridii sp. nov. and Roseibium rhodosorbium sp. nov. isolated from marine algae, Porphyridium cruentum and Rhodosorus marinus, respectively.</title>
        <authorList>
            <person name="Lee M.W."/>
            <person name="Choi B.J."/>
            <person name="Lee J.K."/>
            <person name="Choi D.G."/>
            <person name="Baek J.H."/>
            <person name="Bayburt H."/>
            <person name="Kim J.M."/>
            <person name="Han D.M."/>
            <person name="Kim K.H."/>
            <person name="Jeon C.O."/>
        </authorList>
    </citation>
    <scope>NUCLEOTIDE SEQUENCE [LARGE SCALE GENOMIC DNA]</scope>
    <source>
        <strain evidence="6 7">KMA01</strain>
    </source>
</reference>
<keyword evidence="2" id="KW-0479">Metal-binding</keyword>
<evidence type="ECO:0000256" key="1">
    <source>
        <dbReference type="ARBA" id="ARBA00005495"/>
    </source>
</evidence>
<accession>A0ABY8F328</accession>
<sequence length="157" mass="17668">MKLSGSCQCGSIGFEMESKTPYPYMRCYCSICRKVGGSGGYAINLMAEADSIKIHGADAKGVYNAVVDGKASQAERHFCKSCGSHLWLWDPRWPELIHPHAGAIDTPLPRPPETLHIMLEFKPDWIDVPDGPGHVHFQRYPDLSIEEWHKSHDLYED</sequence>
<evidence type="ECO:0000256" key="2">
    <source>
        <dbReference type="ARBA" id="ARBA00022723"/>
    </source>
</evidence>
<evidence type="ECO:0000313" key="6">
    <source>
        <dbReference type="EMBL" id="WFE87740.1"/>
    </source>
</evidence>
<feature type="domain" description="CENP-V/GFA" evidence="5">
    <location>
        <begin position="3"/>
        <end position="127"/>
    </location>
</feature>
<dbReference type="Gene3D" id="3.90.1590.10">
    <property type="entry name" value="glutathione-dependent formaldehyde- activating enzyme (gfa)"/>
    <property type="match status" value="1"/>
</dbReference>
<dbReference type="InterPro" id="IPR011057">
    <property type="entry name" value="Mss4-like_sf"/>
</dbReference>
<dbReference type="PANTHER" id="PTHR33337">
    <property type="entry name" value="GFA DOMAIN-CONTAINING PROTEIN"/>
    <property type="match status" value="1"/>
</dbReference>
<dbReference type="Proteomes" id="UP001209803">
    <property type="component" value="Chromosome"/>
</dbReference>
<evidence type="ECO:0000256" key="3">
    <source>
        <dbReference type="ARBA" id="ARBA00022833"/>
    </source>
</evidence>